<dbReference type="FunFam" id="3.30.2350.20:FF:000011">
    <property type="entry name" value="Pseudouridine synthase"/>
    <property type="match status" value="1"/>
</dbReference>
<dbReference type="InterPro" id="IPR020103">
    <property type="entry name" value="PsdUridine_synth_cat_dom_sf"/>
</dbReference>
<dbReference type="PROSITE" id="PS50984">
    <property type="entry name" value="TRUD"/>
    <property type="match status" value="1"/>
</dbReference>
<evidence type="ECO:0000256" key="1">
    <source>
        <dbReference type="ARBA" id="ARBA00007953"/>
    </source>
</evidence>
<feature type="domain" description="TRUD" evidence="5">
    <location>
        <begin position="341"/>
        <end position="581"/>
    </location>
</feature>
<dbReference type="PIRSF" id="PIRSF037016">
    <property type="entry name" value="Pseudouridin_synth_euk_prd"/>
    <property type="match status" value="1"/>
</dbReference>
<dbReference type="Gene3D" id="3.30.2350.20">
    <property type="entry name" value="TruD, catalytic domain"/>
    <property type="match status" value="2"/>
</dbReference>
<dbReference type="Proteomes" id="UP000510647">
    <property type="component" value="Chromosome 6"/>
</dbReference>
<dbReference type="GO" id="GO:0009982">
    <property type="term" value="F:pseudouridine synthase activity"/>
    <property type="evidence" value="ECO:0007669"/>
    <property type="project" value="InterPro"/>
</dbReference>
<dbReference type="InterPro" id="IPR020119">
    <property type="entry name" value="PsdUridine_synth_TruD_CS"/>
</dbReference>
<dbReference type="AlphaFoldDB" id="A0A7H9HUM6"/>
<dbReference type="GO" id="GO:0005634">
    <property type="term" value="C:nucleus"/>
    <property type="evidence" value="ECO:0007669"/>
    <property type="project" value="TreeGrafter"/>
</dbReference>
<evidence type="ECO:0000256" key="3">
    <source>
        <dbReference type="ARBA" id="ARBA00023235"/>
    </source>
</evidence>
<sequence>MMSETIDNGKRSLADESENFSGAKRVKNEILKEELTDDGLHERDVGIVKFLSDEIPGFSGQIKQRYTDFLVHEINEQGEVIHLKDKGFKMPKKERPSAEENKAQQEVESKRRLDFTVDPELREQLVDLLGEEDVKRIEEVYRTGQKMETSRSFDDKNTRTKIHQILREAFDNELESVTTGENSFKIARSGRNSRVNRQTLIERNKDVNGVENWGYGPTKDFLHFTLYKENKDTMDAVNLLTKFLRVPSRVVRFAGTKDRRGVTCQRLSISHIGVDRLNALNKTLKGMVLGGFKFEDTSLNLGDLKGNEFVIVIRDAKVTGESQDALEQIVERGCKSLTEKGFVNYFGMQRFGTFSISTHTIGKELLSGHWQTAVELILSDQSNVLPKSKEARQIWAETKDPMQALKKMPRQCIAENAILHSLTTQKKSDDGFSSNAYYTAVMKIPRNLRTMYVHAYQSYVWNTVASKRIELYGLQVIEGDLVITEELPSTNIQDDDFDEDLRDAKFVRARPLTEEDVKSGKFSITDVVLPTPGFDVVYPANKALSDYYVEIMAQDDMNPFDMKRKVRDFSLAGSYRNLIQKPTDLEYKIVKYSDDTQQLLNTDLEILNNQKGKENGQKFMKDKLDRFVPEKGGNKNAVILKFQLGVSAYATMALRELMKLESSRRGDMCDVKV</sequence>
<feature type="region of interest" description="Disordered" evidence="4">
    <location>
        <begin position="88"/>
        <end position="111"/>
    </location>
</feature>
<dbReference type="NCBIfam" id="TIGR00094">
    <property type="entry name" value="tRNA_TruD_broad"/>
    <property type="match status" value="1"/>
</dbReference>
<name>A0A7H9HUM6_9SACH</name>
<evidence type="ECO:0000256" key="2">
    <source>
        <dbReference type="ARBA" id="ARBA00022694"/>
    </source>
</evidence>
<evidence type="ECO:0000259" key="5">
    <source>
        <dbReference type="PROSITE" id="PS50984"/>
    </source>
</evidence>
<dbReference type="GO" id="GO:0008033">
    <property type="term" value="P:tRNA processing"/>
    <property type="evidence" value="ECO:0007669"/>
    <property type="project" value="UniProtKB-KW"/>
</dbReference>
<organism evidence="6 7">
    <name type="scientific">Torulaspora globosa</name>
    <dbReference type="NCBI Taxonomy" id="48254"/>
    <lineage>
        <taxon>Eukaryota</taxon>
        <taxon>Fungi</taxon>
        <taxon>Dikarya</taxon>
        <taxon>Ascomycota</taxon>
        <taxon>Saccharomycotina</taxon>
        <taxon>Saccharomycetes</taxon>
        <taxon>Saccharomycetales</taxon>
        <taxon>Saccharomycetaceae</taxon>
        <taxon>Torulaspora</taxon>
    </lineage>
</organism>
<dbReference type="GO" id="GO:0003723">
    <property type="term" value="F:RNA binding"/>
    <property type="evidence" value="ECO:0007669"/>
    <property type="project" value="InterPro"/>
</dbReference>
<proteinExistence type="inferred from homology"/>
<dbReference type="PANTHER" id="PTHR13326:SF21">
    <property type="entry name" value="PSEUDOURIDYLATE SYNTHASE PUS7L"/>
    <property type="match status" value="1"/>
</dbReference>
<dbReference type="InterPro" id="IPR001656">
    <property type="entry name" value="PsdUridine_synth_TruD"/>
</dbReference>
<reference evidence="6 7" key="1">
    <citation type="submission" date="2020-06" db="EMBL/GenBank/DDBJ databases">
        <title>The yeast mating-type switching endonuclease HO is a domesticated member of an unorthodox homing genetic element family.</title>
        <authorList>
            <person name="Coughlan A.Y."/>
            <person name="Lombardi L."/>
            <person name="Braun-Galleani S."/>
            <person name="Martos A.R."/>
            <person name="Galeote V."/>
            <person name="Bigey F."/>
            <person name="Dequin S."/>
            <person name="Byrne K.P."/>
            <person name="Wolfe K.H."/>
        </authorList>
    </citation>
    <scope>NUCLEOTIDE SEQUENCE [LARGE SCALE GENOMIC DNA]</scope>
    <source>
        <strain evidence="6 7">CBS2947</strain>
    </source>
</reference>
<dbReference type="OrthoDB" id="447290at2759"/>
<dbReference type="InterPro" id="IPR042214">
    <property type="entry name" value="TruD_catalytic"/>
</dbReference>
<protein>
    <recommendedName>
        <fullName evidence="5">TRUD domain-containing protein</fullName>
    </recommendedName>
</protein>
<dbReference type="PANTHER" id="PTHR13326">
    <property type="entry name" value="TRNA PSEUDOURIDINE SYNTHASE D"/>
    <property type="match status" value="1"/>
</dbReference>
<dbReference type="SUPFAM" id="SSF55120">
    <property type="entry name" value="Pseudouridine synthase"/>
    <property type="match status" value="1"/>
</dbReference>
<evidence type="ECO:0000313" key="6">
    <source>
        <dbReference type="EMBL" id="QLQ81438.1"/>
    </source>
</evidence>
<keyword evidence="3" id="KW-0413">Isomerase</keyword>
<evidence type="ECO:0000313" key="7">
    <source>
        <dbReference type="Proteomes" id="UP000510647"/>
    </source>
</evidence>
<dbReference type="InterPro" id="IPR011760">
    <property type="entry name" value="PsdUridine_synth_TruD_insert"/>
</dbReference>
<dbReference type="Pfam" id="PF01142">
    <property type="entry name" value="TruD"/>
    <property type="match status" value="1"/>
</dbReference>
<dbReference type="PROSITE" id="PS01268">
    <property type="entry name" value="UPF0024"/>
    <property type="match status" value="1"/>
</dbReference>
<evidence type="ECO:0000256" key="4">
    <source>
        <dbReference type="SAM" id="MobiDB-lite"/>
    </source>
</evidence>
<dbReference type="EMBL" id="CP059272">
    <property type="protein sequence ID" value="QLQ81438.1"/>
    <property type="molecule type" value="Genomic_DNA"/>
</dbReference>
<keyword evidence="2" id="KW-0819">tRNA processing</keyword>
<dbReference type="GO" id="GO:0001522">
    <property type="term" value="P:pseudouridine synthesis"/>
    <property type="evidence" value="ECO:0007669"/>
    <property type="project" value="InterPro"/>
</dbReference>
<gene>
    <name evidence="6" type="ORF">HG537_0F01990</name>
</gene>
<dbReference type="CDD" id="cd02576">
    <property type="entry name" value="PseudoU_synth_ScPUS7"/>
    <property type="match status" value="1"/>
</dbReference>
<keyword evidence="7" id="KW-1185">Reference proteome</keyword>
<comment type="similarity">
    <text evidence="1">Belongs to the pseudouridine synthase TruD family.</text>
</comment>
<accession>A0A7H9HUM6</accession>